<evidence type="ECO:0000313" key="3">
    <source>
        <dbReference type="Proteomes" id="UP000067598"/>
    </source>
</evidence>
<feature type="domain" description="GmrSD restriction endonucleases N-terminal" evidence="1">
    <location>
        <begin position="17"/>
        <end position="223"/>
    </location>
</feature>
<protein>
    <recommendedName>
        <fullName evidence="1">GmrSD restriction endonucleases N-terminal domain-containing protein</fullName>
    </recommendedName>
</protein>
<comment type="caution">
    <text evidence="2">The sequence shown here is derived from an EMBL/GenBank/DDBJ whole genome shotgun (WGS) entry which is preliminary data.</text>
</comment>
<evidence type="ECO:0000313" key="2">
    <source>
        <dbReference type="EMBL" id="KWU02970.1"/>
    </source>
</evidence>
<name>A0A109DCN3_9LACO</name>
<gene>
    <name evidence="2" type="ORF">AEL95_09860</name>
</gene>
<accession>A0A109DCN3</accession>
<proteinExistence type="predicted"/>
<organism evidence="2 3">
    <name type="scientific">Lactobacillus crispatus</name>
    <dbReference type="NCBI Taxonomy" id="47770"/>
    <lineage>
        <taxon>Bacteria</taxon>
        <taxon>Bacillati</taxon>
        <taxon>Bacillota</taxon>
        <taxon>Bacilli</taxon>
        <taxon>Lactobacillales</taxon>
        <taxon>Lactobacillaceae</taxon>
        <taxon>Lactobacillus</taxon>
    </lineage>
</organism>
<dbReference type="EMBL" id="LJGP01000052">
    <property type="protein sequence ID" value="KWU02970.1"/>
    <property type="molecule type" value="Genomic_DNA"/>
</dbReference>
<reference evidence="2 3" key="1">
    <citation type="journal article" date="2016" name="Microbiology (Mosc.)">
        <title>Comparison of Lactobacillus crispatus isolates from Lactobacillus-dominated vaginal microbiomes with isolates from microbiomes containing bacterial vaginosis-associated bacteria.</title>
        <authorList>
            <person name="Abdelmaksoud A.A."/>
            <person name="Koparde V.N."/>
            <person name="Sheth N.U."/>
            <person name="Serrano M.G."/>
            <person name="Glascock A.L."/>
            <person name="Fettweis J.M."/>
            <person name="Strauss Iii J.F."/>
            <person name="Buck G.A."/>
            <person name="Jefferson K.K."/>
        </authorList>
    </citation>
    <scope>NUCLEOTIDE SEQUENCE [LARGE SCALE GENOMIC DNA]</scope>
    <source>
        <strain evidence="2 3">VMC3</strain>
    </source>
</reference>
<dbReference type="Pfam" id="PF03235">
    <property type="entry name" value="GmrSD_N"/>
    <property type="match status" value="1"/>
</dbReference>
<sequence length="595" mass="68700">MQKNSNNYEVNNVSISSILNWIDSGEIGLPELQRQFVWPTKKVRNLIDSLYRGYPIGYIVTWNSPSIKLKNGTSASGKKVIIDGQQRITALRAAIAGEPVLTKKFEEIRIKIAFNPLKEEFQTLNPAIAKDSIWIDDISEIISNTFFSYDFYSDYFAKNPSLNDEDKRKVQQSIAKLMQLQNCSVGNIVLGSNLSINDVTEIFNRINSAGTTLSSADFVMSKLSADEVHHGNEIRKIIDYFCQILHQPDLHKNIENVDPEFTSSSSYDKIKWVINDHVQIYRPTFNDLLHVMLETKFQRGQLSAMVSLVSGRNFKTREYDEESLEDTYFTLYDAAFLVTNKANFENYEMILQSMGMIDHQILVLKSYGNLDFGYTLYLYLKKNTNLPEQEIEQLVKKWIVMSALIGRYSGSSETHAEMDIKMIADNKDHVKETIESVLNQNLTDDFWNVNCINALRGTSTQSSVWRLFLMAQVRDNTVGWLENDQTVRSMITGNGNIHHIFPKAYMRKNGFSEREYSRVANYTWLNQPRNIQIGDRAPKDYLNDDQVISYATDKSFEENAIPTMLRNATFEDYHEFIEERVKLMANKIRKYYESL</sequence>
<dbReference type="AlphaFoldDB" id="A0A109DCN3"/>
<dbReference type="PANTHER" id="PTHR37292">
    <property type="entry name" value="VNG6097C"/>
    <property type="match status" value="1"/>
</dbReference>
<evidence type="ECO:0000259" key="1">
    <source>
        <dbReference type="Pfam" id="PF03235"/>
    </source>
</evidence>
<dbReference type="RefSeq" id="WP_060462524.1">
    <property type="nucleotide sequence ID" value="NZ_AP025162.1"/>
</dbReference>
<dbReference type="Proteomes" id="UP000067598">
    <property type="component" value="Unassembled WGS sequence"/>
</dbReference>
<dbReference type="InterPro" id="IPR004919">
    <property type="entry name" value="GmrSD_N"/>
</dbReference>
<dbReference type="PANTHER" id="PTHR37292:SF2">
    <property type="entry name" value="DUF262 DOMAIN-CONTAINING PROTEIN"/>
    <property type="match status" value="1"/>
</dbReference>
<dbReference type="PATRIC" id="fig|47770.28.peg.1580"/>